<evidence type="ECO:0000313" key="10">
    <source>
        <dbReference type="Proteomes" id="UP000295106"/>
    </source>
</evidence>
<dbReference type="EMBL" id="SLXD01000002">
    <property type="protein sequence ID" value="TCP04677.1"/>
    <property type="molecule type" value="Genomic_DNA"/>
</dbReference>
<evidence type="ECO:0000259" key="8">
    <source>
        <dbReference type="PROSITE" id="PS51007"/>
    </source>
</evidence>
<evidence type="ECO:0000256" key="6">
    <source>
        <dbReference type="PROSITE-ProRule" id="PRU00433"/>
    </source>
</evidence>
<feature type="domain" description="Cytochrome c" evidence="8">
    <location>
        <begin position="27"/>
        <end position="105"/>
    </location>
</feature>
<comment type="caution">
    <text evidence="9">The sequence shown here is derived from an EMBL/GenBank/DDBJ whole genome shotgun (WGS) entry which is preliminary data.</text>
</comment>
<evidence type="ECO:0000256" key="3">
    <source>
        <dbReference type="ARBA" id="ARBA00022723"/>
    </source>
</evidence>
<evidence type="ECO:0000256" key="1">
    <source>
        <dbReference type="ARBA" id="ARBA00022448"/>
    </source>
</evidence>
<feature type="signal peptide" evidence="7">
    <location>
        <begin position="1"/>
        <end position="23"/>
    </location>
</feature>
<organism evidence="9 10">
    <name type="scientific">Rubrivivax gelatinosus</name>
    <name type="common">Rhodocyclus gelatinosus</name>
    <name type="synonym">Rhodopseudomonas gelatinosa</name>
    <dbReference type="NCBI Taxonomy" id="28068"/>
    <lineage>
        <taxon>Bacteria</taxon>
        <taxon>Pseudomonadati</taxon>
        <taxon>Pseudomonadota</taxon>
        <taxon>Betaproteobacteria</taxon>
        <taxon>Burkholderiales</taxon>
        <taxon>Sphaerotilaceae</taxon>
        <taxon>Rubrivivax</taxon>
    </lineage>
</organism>
<dbReference type="GO" id="GO:0020037">
    <property type="term" value="F:heme binding"/>
    <property type="evidence" value="ECO:0007669"/>
    <property type="project" value="InterPro"/>
</dbReference>
<dbReference type="RefSeq" id="WP_132645159.1">
    <property type="nucleotide sequence ID" value="NZ_CP181386.1"/>
</dbReference>
<dbReference type="Gene3D" id="1.10.760.10">
    <property type="entry name" value="Cytochrome c-like domain"/>
    <property type="match status" value="1"/>
</dbReference>
<name>A0A4R2MIB8_RUBGE</name>
<dbReference type="PANTHER" id="PTHR33751:SF9">
    <property type="entry name" value="CYTOCHROME C4"/>
    <property type="match status" value="1"/>
</dbReference>
<feature type="chain" id="PRO_5020846384" evidence="7">
    <location>
        <begin position="24"/>
        <end position="112"/>
    </location>
</feature>
<evidence type="ECO:0000256" key="7">
    <source>
        <dbReference type="SAM" id="SignalP"/>
    </source>
</evidence>
<dbReference type="InterPro" id="IPR050597">
    <property type="entry name" value="Cytochrome_c_Oxidase_Subunit"/>
</dbReference>
<accession>A0A4R2MIB8</accession>
<dbReference type="GeneID" id="99684777"/>
<keyword evidence="4" id="KW-0249">Electron transport</keyword>
<dbReference type="Pfam" id="PF00034">
    <property type="entry name" value="Cytochrom_C"/>
    <property type="match status" value="1"/>
</dbReference>
<evidence type="ECO:0000313" key="9">
    <source>
        <dbReference type="EMBL" id="TCP04677.1"/>
    </source>
</evidence>
<proteinExistence type="predicted"/>
<dbReference type="GO" id="GO:0046872">
    <property type="term" value="F:metal ion binding"/>
    <property type="evidence" value="ECO:0007669"/>
    <property type="project" value="UniProtKB-KW"/>
</dbReference>
<evidence type="ECO:0000256" key="4">
    <source>
        <dbReference type="ARBA" id="ARBA00022982"/>
    </source>
</evidence>
<keyword evidence="7" id="KW-0732">Signal</keyword>
<evidence type="ECO:0000256" key="5">
    <source>
        <dbReference type="ARBA" id="ARBA00023004"/>
    </source>
</evidence>
<dbReference type="PROSITE" id="PS51007">
    <property type="entry name" value="CYTC"/>
    <property type="match status" value="1"/>
</dbReference>
<keyword evidence="5 6" id="KW-0408">Iron</keyword>
<dbReference type="InterPro" id="IPR036909">
    <property type="entry name" value="Cyt_c-like_dom_sf"/>
</dbReference>
<dbReference type="GO" id="GO:0009055">
    <property type="term" value="F:electron transfer activity"/>
    <property type="evidence" value="ECO:0007669"/>
    <property type="project" value="InterPro"/>
</dbReference>
<protein>
    <submittedName>
        <fullName evidence="9">Cytochrome c553</fullName>
    </submittedName>
</protein>
<gene>
    <name evidence="9" type="ORF">EV684_102439</name>
</gene>
<keyword evidence="3 6" id="KW-0479">Metal-binding</keyword>
<dbReference type="Proteomes" id="UP000295106">
    <property type="component" value="Unassembled WGS sequence"/>
</dbReference>
<keyword evidence="2 6" id="KW-0349">Heme</keyword>
<dbReference type="AlphaFoldDB" id="A0A4R2MIB8"/>
<sequence>MRSPMRPLLVALGAASLALPAAAELRADEALAARSVAATCANCHGTDGRSRTAIKSLAGQPAERILQSIADYRSGAQPSTIMAQILRGYSDEQLRLAAHWFAAQPARPAGAR</sequence>
<evidence type="ECO:0000256" key="2">
    <source>
        <dbReference type="ARBA" id="ARBA00022617"/>
    </source>
</evidence>
<dbReference type="OrthoDB" id="8526831at2"/>
<dbReference type="PANTHER" id="PTHR33751">
    <property type="entry name" value="CBB3-TYPE CYTOCHROME C OXIDASE SUBUNIT FIXP"/>
    <property type="match status" value="1"/>
</dbReference>
<keyword evidence="1" id="KW-0813">Transport</keyword>
<dbReference type="SUPFAM" id="SSF46626">
    <property type="entry name" value="Cytochrome c"/>
    <property type="match status" value="1"/>
</dbReference>
<dbReference type="InterPro" id="IPR009056">
    <property type="entry name" value="Cyt_c-like_dom"/>
</dbReference>
<reference evidence="9 10" key="1">
    <citation type="submission" date="2019-03" db="EMBL/GenBank/DDBJ databases">
        <title>Genomic Encyclopedia of Type Strains, Phase IV (KMG-IV): sequencing the most valuable type-strain genomes for metagenomic binning, comparative biology and taxonomic classification.</title>
        <authorList>
            <person name="Goeker M."/>
        </authorList>
    </citation>
    <scope>NUCLEOTIDE SEQUENCE [LARGE SCALE GENOMIC DNA]</scope>
    <source>
        <strain evidence="9 10">DSM 1709</strain>
    </source>
</reference>